<dbReference type="STRING" id="451379.A0A0N5ABC4"/>
<dbReference type="CDD" id="cd01428">
    <property type="entry name" value="ADK"/>
    <property type="match status" value="3"/>
</dbReference>
<accession>A0A0N5ABC4</accession>
<dbReference type="PANTHER" id="PTHR23359">
    <property type="entry name" value="NUCLEOTIDE KINASE"/>
    <property type="match status" value="1"/>
</dbReference>
<evidence type="ECO:0000256" key="1">
    <source>
        <dbReference type="ARBA" id="ARBA00022679"/>
    </source>
</evidence>
<feature type="compositionally biased region" description="Polar residues" evidence="4">
    <location>
        <begin position="459"/>
        <end position="473"/>
    </location>
</feature>
<name>A0A0N5ABC4_9BILA</name>
<feature type="region of interest" description="Disordered" evidence="4">
    <location>
        <begin position="456"/>
        <end position="518"/>
    </location>
</feature>
<dbReference type="Proteomes" id="UP000046393">
    <property type="component" value="Unplaced"/>
</dbReference>
<feature type="compositionally biased region" description="Basic and acidic residues" evidence="4">
    <location>
        <begin position="766"/>
        <end position="791"/>
    </location>
</feature>
<feature type="compositionally biased region" description="Polar residues" evidence="4">
    <location>
        <begin position="372"/>
        <end position="392"/>
    </location>
</feature>
<reference evidence="6" key="1">
    <citation type="submission" date="2017-02" db="UniProtKB">
        <authorList>
            <consortium name="WormBaseParasite"/>
        </authorList>
    </citation>
    <scope>IDENTIFICATION</scope>
</reference>
<feature type="compositionally biased region" description="Basic and acidic residues" evidence="4">
    <location>
        <begin position="393"/>
        <end position="405"/>
    </location>
</feature>
<dbReference type="PRINTS" id="PR00094">
    <property type="entry name" value="ADENYLTKNASE"/>
</dbReference>
<feature type="compositionally biased region" description="Basic and acidic residues" evidence="4">
    <location>
        <begin position="422"/>
        <end position="431"/>
    </location>
</feature>
<dbReference type="GO" id="GO:0019205">
    <property type="term" value="F:nucleobase-containing compound kinase activity"/>
    <property type="evidence" value="ECO:0007669"/>
    <property type="project" value="InterPro"/>
</dbReference>
<dbReference type="InterPro" id="IPR027417">
    <property type="entry name" value="P-loop_NTPase"/>
</dbReference>
<organism evidence="5 6">
    <name type="scientific">Syphacia muris</name>
    <dbReference type="NCBI Taxonomy" id="451379"/>
    <lineage>
        <taxon>Eukaryota</taxon>
        <taxon>Metazoa</taxon>
        <taxon>Ecdysozoa</taxon>
        <taxon>Nematoda</taxon>
        <taxon>Chromadorea</taxon>
        <taxon>Rhabditida</taxon>
        <taxon>Spirurina</taxon>
        <taxon>Oxyuridomorpha</taxon>
        <taxon>Oxyuroidea</taxon>
        <taxon>Oxyuridae</taxon>
        <taxon>Syphacia</taxon>
    </lineage>
</organism>
<keyword evidence="5" id="KW-1185">Reference proteome</keyword>
<keyword evidence="3" id="KW-0418">Kinase</keyword>
<keyword evidence="1" id="KW-0808">Transferase</keyword>
<proteinExistence type="inferred from homology"/>
<keyword evidence="2" id="KW-0547">Nucleotide-binding</keyword>
<evidence type="ECO:0000313" key="6">
    <source>
        <dbReference type="WBParaSite" id="SMUV_0000145001-mRNA-1"/>
    </source>
</evidence>
<feature type="compositionally biased region" description="Low complexity" evidence="4">
    <location>
        <begin position="474"/>
        <end position="494"/>
    </location>
</feature>
<evidence type="ECO:0000256" key="4">
    <source>
        <dbReference type="SAM" id="MobiDB-lite"/>
    </source>
</evidence>
<feature type="region of interest" description="Disordered" evidence="4">
    <location>
        <begin position="287"/>
        <end position="436"/>
    </location>
</feature>
<sequence>TASHDTINRTRRVPSVTKAAQVAKIPDVPIILFMGGPGGGKTKYAAKVRDTLEDEGLVHLCVPDMIRAAVDKYRDRYPAWREANEKYQKGELIANNLALELIKAEMGRNQSAKAFFLEGFPREARQVEDFEREIRPVDMALILDYDEATLRTHMENRGLDPDVIDQKIKNFKMKTLPSAKYFDEQHILHLIPGEADDQTICSLLKRLIRRSMETGIPISRSAVSSHRHSPRKSLASPTVLEAEIVARETGVLPESLSKEQSSRPSTDALRNIFVSFTDENKIIIPAAQLNSESAPKEADEVAAEPKRPSSDDNASQKDSQKVTSRASSKKSRTSETNAEVKPTSPEESNTGARAAELPAVEEKNSPEESLGTEENPQETSNAEEALDTNPTSHPEKENPEEKTGDLEADISPAALEPETEPDNEKETKAEDISSADDAAITGAAAAAVAVAVAVANDANPDSSTVKTSSRPTTSKSARSVKSNKSAASVSSRKSTSSRKKSSKTPDSSRKKEDETILAQNIDVAKVDSTAADTQPSEKKAVSAAAKSGEVFDEAESIIFVIGIYFWLFYFSGAPGSGKGEIAQRILKKFEGFDVYSMGKLLQNKIQHNLNDPQWSEIKKCMDQGKLIDDEVCRDVLFSKLEEQEENSSWGYVIEGYPRTTKQLEYFLEKFNRVDLALLIDCSEQFCKEAIKKRYEKSSSEGRRVDDSSSIVTTRLLNFKQNTLPMLDWFNDRNKLQVVEGDTNIDKIFSAVSNIIETTIFNDVRRGSNDADKQDVVNEKSAHAATTRDRASAQKVTTAAPPKSDVTNTNRSPVPPEVLDSTLKRMEDIQYHLNSHNSPLPQGLPNQSPCIIIIGPPGCVKSEIAKRIAMKYKEFKSFCMSELLTAKIEENAGDALWIKVNQFKDEGKIIIDEICREVLYPRIYETDKDCKGYVFEGYPRTVQQAQDFEKQFERVDMVLLLDCTEEYCRKNIADTYEKTGAKSMNFNFQSFASSSKVMISSISNKIRIFLQLGSMNVS</sequence>
<dbReference type="GO" id="GO:0005524">
    <property type="term" value="F:ATP binding"/>
    <property type="evidence" value="ECO:0007669"/>
    <property type="project" value="InterPro"/>
</dbReference>
<evidence type="ECO:0000313" key="5">
    <source>
        <dbReference type="Proteomes" id="UP000046393"/>
    </source>
</evidence>
<dbReference type="GO" id="GO:0006139">
    <property type="term" value="P:nucleobase-containing compound metabolic process"/>
    <property type="evidence" value="ECO:0007669"/>
    <property type="project" value="InterPro"/>
</dbReference>
<dbReference type="InterPro" id="IPR000850">
    <property type="entry name" value="Adenylat/UMP-CMP_kin"/>
</dbReference>
<dbReference type="AlphaFoldDB" id="A0A0N5ABC4"/>
<dbReference type="Pfam" id="PF00406">
    <property type="entry name" value="ADK"/>
    <property type="match status" value="3"/>
</dbReference>
<dbReference type="Gene3D" id="3.40.50.300">
    <property type="entry name" value="P-loop containing nucleotide triphosphate hydrolases"/>
    <property type="match status" value="3"/>
</dbReference>
<dbReference type="WBParaSite" id="SMUV_0000145001-mRNA-1">
    <property type="protein sequence ID" value="SMUV_0000145001-mRNA-1"/>
    <property type="gene ID" value="SMUV_0000145001"/>
</dbReference>
<dbReference type="HAMAP" id="MF_00235">
    <property type="entry name" value="Adenylate_kinase_Adk"/>
    <property type="match status" value="1"/>
</dbReference>
<feature type="compositionally biased region" description="Basic and acidic residues" evidence="4">
    <location>
        <begin position="294"/>
        <end position="320"/>
    </location>
</feature>
<protein>
    <submittedName>
        <fullName evidence="6">Adenylate kinase</fullName>
    </submittedName>
</protein>
<evidence type="ECO:0000256" key="2">
    <source>
        <dbReference type="ARBA" id="ARBA00022741"/>
    </source>
</evidence>
<feature type="region of interest" description="Disordered" evidence="4">
    <location>
        <begin position="766"/>
        <end position="815"/>
    </location>
</feature>
<evidence type="ECO:0000256" key="3">
    <source>
        <dbReference type="ARBA" id="ARBA00022777"/>
    </source>
</evidence>
<dbReference type="SUPFAM" id="SSF52540">
    <property type="entry name" value="P-loop containing nucleoside triphosphate hydrolases"/>
    <property type="match status" value="3"/>
</dbReference>